<dbReference type="InterPro" id="IPR036890">
    <property type="entry name" value="HATPase_C_sf"/>
</dbReference>
<name>A0ABU4YU06_9HYPH</name>
<dbReference type="InterPro" id="IPR005467">
    <property type="entry name" value="His_kinase_dom"/>
</dbReference>
<dbReference type="Proteomes" id="UP001271249">
    <property type="component" value="Unassembled WGS sequence"/>
</dbReference>
<evidence type="ECO:0000256" key="5">
    <source>
        <dbReference type="ARBA" id="ARBA00022777"/>
    </source>
</evidence>
<dbReference type="RefSeq" id="WP_320224578.1">
    <property type="nucleotide sequence ID" value="NZ_JAVIJB010000003.1"/>
</dbReference>
<keyword evidence="4" id="KW-0547">Nucleotide-binding</keyword>
<dbReference type="EMBL" id="JAVIJC010000002">
    <property type="protein sequence ID" value="MDX8490438.1"/>
    <property type="molecule type" value="Genomic_DNA"/>
</dbReference>
<evidence type="ECO:0000259" key="8">
    <source>
        <dbReference type="PROSITE" id="PS50109"/>
    </source>
</evidence>
<dbReference type="EC" id="2.7.13.3" evidence="2"/>
<evidence type="ECO:0000256" key="7">
    <source>
        <dbReference type="ARBA" id="ARBA00023012"/>
    </source>
</evidence>
<sequence length="256" mass="26962">MSRAEVKIDVFDRPANVVPDGAPMQLSTAGIVHDLGNLIQVASSALNRLARDPGVSATPALVLAIASARTALERAGGLVRHTISLARDGHAEIEHTNVAVCLAEIETFIRTTWDPNIGLEVRARSDLPLAKCDRMDLQNAVLNLVFNARDAMPNGGLISIDAAAIVAGSKATRIDLRVTDNGIGMSRETIACAFDPFFTTKGEGLGGVGLPMVKRFAEQSGGSVEIESTLGSGTTVILRLPAMRSDIDATRSVNLP</sequence>
<dbReference type="InterPro" id="IPR003594">
    <property type="entry name" value="HATPase_dom"/>
</dbReference>
<dbReference type="SMART" id="SM00387">
    <property type="entry name" value="HATPase_c"/>
    <property type="match status" value="1"/>
</dbReference>
<comment type="caution">
    <text evidence="9">The sequence shown here is derived from an EMBL/GenBank/DDBJ whole genome shotgun (WGS) entry which is preliminary data.</text>
</comment>
<evidence type="ECO:0000256" key="2">
    <source>
        <dbReference type="ARBA" id="ARBA00012438"/>
    </source>
</evidence>
<gene>
    <name evidence="9" type="ORF">RFN29_02495</name>
</gene>
<dbReference type="PRINTS" id="PR00344">
    <property type="entry name" value="BCTRLSENSOR"/>
</dbReference>
<evidence type="ECO:0000256" key="3">
    <source>
        <dbReference type="ARBA" id="ARBA00022679"/>
    </source>
</evidence>
<dbReference type="SUPFAM" id="SSF55874">
    <property type="entry name" value="ATPase domain of HSP90 chaperone/DNA topoisomerase II/histidine kinase"/>
    <property type="match status" value="1"/>
</dbReference>
<keyword evidence="10" id="KW-1185">Reference proteome</keyword>
<keyword evidence="7" id="KW-0902">Two-component regulatory system</keyword>
<reference evidence="9 10" key="1">
    <citation type="submission" date="2023-08" db="EMBL/GenBank/DDBJ databases">
        <title>Implementing the SeqCode for naming new Mesorhizobium species isolated from Vachellia karroo root nodules.</title>
        <authorList>
            <person name="Van Lill M."/>
        </authorList>
    </citation>
    <scope>NUCLEOTIDE SEQUENCE [LARGE SCALE GENOMIC DNA]</scope>
    <source>
        <strain evidence="9 10">VK22B</strain>
    </source>
</reference>
<accession>A0ABU4YU06</accession>
<dbReference type="PANTHER" id="PTHR43065:SF46">
    <property type="entry name" value="C4-DICARBOXYLATE TRANSPORT SENSOR PROTEIN DCTB"/>
    <property type="match status" value="1"/>
</dbReference>
<keyword evidence="3" id="KW-0808">Transferase</keyword>
<dbReference type="Pfam" id="PF02518">
    <property type="entry name" value="HATPase_c"/>
    <property type="match status" value="1"/>
</dbReference>
<evidence type="ECO:0000313" key="9">
    <source>
        <dbReference type="EMBL" id="MDX8490438.1"/>
    </source>
</evidence>
<dbReference type="PANTHER" id="PTHR43065">
    <property type="entry name" value="SENSOR HISTIDINE KINASE"/>
    <property type="match status" value="1"/>
</dbReference>
<dbReference type="Gene3D" id="3.30.565.10">
    <property type="entry name" value="Histidine kinase-like ATPase, C-terminal domain"/>
    <property type="match status" value="1"/>
</dbReference>
<proteinExistence type="predicted"/>
<feature type="domain" description="Histidine kinase" evidence="8">
    <location>
        <begin position="30"/>
        <end position="244"/>
    </location>
</feature>
<evidence type="ECO:0000256" key="4">
    <source>
        <dbReference type="ARBA" id="ARBA00022741"/>
    </source>
</evidence>
<dbReference type="GO" id="GO:0005524">
    <property type="term" value="F:ATP binding"/>
    <property type="evidence" value="ECO:0007669"/>
    <property type="project" value="UniProtKB-KW"/>
</dbReference>
<keyword evidence="5" id="KW-0418">Kinase</keyword>
<protein>
    <recommendedName>
        <fullName evidence="2">histidine kinase</fullName>
        <ecNumber evidence="2">2.7.13.3</ecNumber>
    </recommendedName>
</protein>
<evidence type="ECO:0000313" key="10">
    <source>
        <dbReference type="Proteomes" id="UP001271249"/>
    </source>
</evidence>
<comment type="catalytic activity">
    <reaction evidence="1">
        <text>ATP + protein L-histidine = ADP + protein N-phospho-L-histidine.</text>
        <dbReference type="EC" id="2.7.13.3"/>
    </reaction>
</comment>
<dbReference type="InterPro" id="IPR004358">
    <property type="entry name" value="Sig_transdc_His_kin-like_C"/>
</dbReference>
<evidence type="ECO:0000256" key="1">
    <source>
        <dbReference type="ARBA" id="ARBA00000085"/>
    </source>
</evidence>
<keyword evidence="6 9" id="KW-0067">ATP-binding</keyword>
<evidence type="ECO:0000256" key="6">
    <source>
        <dbReference type="ARBA" id="ARBA00022840"/>
    </source>
</evidence>
<dbReference type="PROSITE" id="PS50109">
    <property type="entry name" value="HIS_KIN"/>
    <property type="match status" value="1"/>
</dbReference>
<organism evidence="9 10">
    <name type="scientific">Mesorhizobium captivum</name>
    <dbReference type="NCBI Taxonomy" id="3072319"/>
    <lineage>
        <taxon>Bacteria</taxon>
        <taxon>Pseudomonadati</taxon>
        <taxon>Pseudomonadota</taxon>
        <taxon>Alphaproteobacteria</taxon>
        <taxon>Hyphomicrobiales</taxon>
        <taxon>Phyllobacteriaceae</taxon>
        <taxon>Mesorhizobium</taxon>
    </lineage>
</organism>